<name>A0A6A8D942_9BACI</name>
<accession>A0A6A8D942</accession>
<sequence length="379" mass="43816">MSLAWFIFVLIFCILGQAYIYQKWGLTNIHYTRSFSERAVFEGEQVEMIDEISNKKILPVPWVRLDSKINSHLQFTHSVNDDGEPELFHHTMFSLMPYQKVTRRHQISCEKRGYYRLNTVSISTGDAFGFGQDFQLFQALTDITVYPTISSIEDVPLPSHSWLGDIVVRRWIIEDPFFHAGVREYSYGDSMNNINWKATARTNQLQVSKKDYTSDHHLMIYLNFDETEDIWLPIEDEELMERGLSYAASVAQYAISKGISTGFGCNSYLVEPFGQMGKVKDSVRISSKNNQNQLTFILDTMAKLKMDRSRNFNYFLQEDIERTMSNTDILLITSILTSKMKHQIRQLEALGNSVEILWLQKEGVSQETNGHEEGVLYGN</sequence>
<dbReference type="EMBL" id="WJNG01000002">
    <property type="protein sequence ID" value="MRH41790.1"/>
    <property type="molecule type" value="Genomic_DNA"/>
</dbReference>
<dbReference type="Proteomes" id="UP000799092">
    <property type="component" value="Unassembled WGS sequence"/>
</dbReference>
<dbReference type="OrthoDB" id="9789943at2"/>
<keyword evidence="3" id="KW-1185">Reference proteome</keyword>
<reference evidence="2" key="1">
    <citation type="submission" date="2019-11" db="EMBL/GenBank/DDBJ databases">
        <authorList>
            <person name="Li J."/>
        </authorList>
    </citation>
    <scope>NUCLEOTIDE SEQUENCE</scope>
    <source>
        <strain evidence="2">B6B</strain>
    </source>
</reference>
<dbReference type="InterPro" id="IPR002881">
    <property type="entry name" value="DUF58"/>
</dbReference>
<proteinExistence type="predicted"/>
<comment type="caution">
    <text evidence="2">The sequence shown here is derived from an EMBL/GenBank/DDBJ whole genome shotgun (WGS) entry which is preliminary data.</text>
</comment>
<dbReference type="Pfam" id="PF01882">
    <property type="entry name" value="DUF58"/>
    <property type="match status" value="1"/>
</dbReference>
<evidence type="ECO:0000313" key="3">
    <source>
        <dbReference type="Proteomes" id="UP000799092"/>
    </source>
</evidence>
<dbReference type="PANTHER" id="PTHR34351">
    <property type="entry name" value="SLR1927 PROTEIN-RELATED"/>
    <property type="match status" value="1"/>
</dbReference>
<feature type="domain" description="DUF58" evidence="1">
    <location>
        <begin position="182"/>
        <end position="228"/>
    </location>
</feature>
<evidence type="ECO:0000259" key="1">
    <source>
        <dbReference type="Pfam" id="PF01882"/>
    </source>
</evidence>
<dbReference type="RefSeq" id="WP_153735412.1">
    <property type="nucleotide sequence ID" value="NZ_WJNG01000002.1"/>
</dbReference>
<dbReference type="AlphaFoldDB" id="A0A6A8D942"/>
<organism evidence="2 3">
    <name type="scientific">Aquibacillus halophilus</name>
    <dbReference type="NCBI Taxonomy" id="930132"/>
    <lineage>
        <taxon>Bacteria</taxon>
        <taxon>Bacillati</taxon>
        <taxon>Bacillota</taxon>
        <taxon>Bacilli</taxon>
        <taxon>Bacillales</taxon>
        <taxon>Bacillaceae</taxon>
        <taxon>Aquibacillus</taxon>
    </lineage>
</organism>
<gene>
    <name evidence="2" type="ORF">GH741_03775</name>
</gene>
<evidence type="ECO:0000313" key="2">
    <source>
        <dbReference type="EMBL" id="MRH41790.1"/>
    </source>
</evidence>
<protein>
    <submittedName>
        <fullName evidence="2">DUF58 domain-containing protein</fullName>
    </submittedName>
</protein>
<dbReference type="PANTHER" id="PTHR34351:SF2">
    <property type="entry name" value="DUF58 DOMAIN-CONTAINING PROTEIN"/>
    <property type="match status" value="1"/>
</dbReference>